<dbReference type="CDD" id="cd18030">
    <property type="entry name" value="DEXHc_RE_I_HsdR"/>
    <property type="match status" value="1"/>
</dbReference>
<evidence type="ECO:0000256" key="5">
    <source>
        <dbReference type="ARBA" id="ARBA00022747"/>
    </source>
</evidence>
<evidence type="ECO:0000256" key="6">
    <source>
        <dbReference type="ARBA" id="ARBA00022759"/>
    </source>
</evidence>
<dbReference type="SMART" id="SM00487">
    <property type="entry name" value="DEXDc"/>
    <property type="match status" value="1"/>
</dbReference>
<keyword evidence="4 10" id="KW-0547">Nucleotide-binding</keyword>
<comment type="similarity">
    <text evidence="2 10">Belongs to the HsdR family.</text>
</comment>
<accession>A0ABV6Q1E5</accession>
<evidence type="ECO:0000256" key="2">
    <source>
        <dbReference type="ARBA" id="ARBA00008598"/>
    </source>
</evidence>
<comment type="caution">
    <text evidence="12">The sequence shown here is derived from an EMBL/GenBank/DDBJ whole genome shotgun (WGS) entry which is preliminary data.</text>
</comment>
<dbReference type="PANTHER" id="PTHR30195:SF15">
    <property type="entry name" value="TYPE I RESTRICTION ENZYME HINDI ENDONUCLEASE SUBUNIT"/>
    <property type="match status" value="1"/>
</dbReference>
<evidence type="ECO:0000256" key="7">
    <source>
        <dbReference type="ARBA" id="ARBA00022801"/>
    </source>
</evidence>
<reference evidence="12 13" key="1">
    <citation type="submission" date="2024-09" db="EMBL/GenBank/DDBJ databases">
        <authorList>
            <person name="Sun Q."/>
            <person name="Mori K."/>
        </authorList>
    </citation>
    <scope>NUCLEOTIDE SEQUENCE [LARGE SCALE GENOMIC DNA]</scope>
    <source>
        <strain evidence="12 13">NCAIM B.02340</strain>
    </source>
</reference>
<dbReference type="SUPFAM" id="SSF52540">
    <property type="entry name" value="P-loop containing nucleoside triphosphate hydrolases"/>
    <property type="match status" value="1"/>
</dbReference>
<sequence length="446" mass="50415">MSLGSERKAVQNPFLRYAQEVGWTYLPPEEALRLRGGEGSPVLRTVLIEQLQRLNPGVVDSVAKAEEVLERLVRVRPDIEGNLEAWEYLKGLKTVFVEAERREKNLRLLDPERPEQNTFHITEKFRFANGRFRIRADIVLLVNGIPVVVVETKAATEEEGIAEALDQIRRYHEEGPELMAQAQLFALTNLVRFFYGATWSLSRKALFNWREQVGARHAAPQQTNGAPQPDFETLVKAFLVPSRILRVLTDYILFVRKDGELSKVVLRPHQMRATEKVLGRCRDPEKRRGLIWHTQGSGKTYTMLTVAKRLLEDPRFQNPTVLLVVDRNELQQQLFQNLEAVGFGHVHVAESKRHLRQLLKNDARGLIVTMIHKFDEADANLNLRSNIFVLVDEAHRSTGGDLGNYLMGALPNATFIGFTGTPIDRSAHGKGTFKVFGGGDPGGYLG</sequence>
<comment type="catalytic activity">
    <reaction evidence="1 10">
        <text>Endonucleolytic cleavage of DNA to give random double-stranded fragments with terminal 5'-phosphates, ATP is simultaneously hydrolyzed.</text>
        <dbReference type="EC" id="3.1.21.3"/>
    </reaction>
</comment>
<keyword evidence="3" id="KW-0540">Nuclease</keyword>
<evidence type="ECO:0000256" key="3">
    <source>
        <dbReference type="ARBA" id="ARBA00022722"/>
    </source>
</evidence>
<dbReference type="EC" id="3.1.21.3" evidence="10"/>
<dbReference type="InterPro" id="IPR014001">
    <property type="entry name" value="Helicase_ATP-bd"/>
</dbReference>
<dbReference type="Gene3D" id="3.90.1570.50">
    <property type="match status" value="1"/>
</dbReference>
<dbReference type="NCBIfam" id="TIGR00348">
    <property type="entry name" value="hsdR"/>
    <property type="match status" value="1"/>
</dbReference>
<dbReference type="InterPro" id="IPR040980">
    <property type="entry name" value="SWI2_SNF2"/>
</dbReference>
<keyword evidence="9 10" id="KW-0238">DNA-binding</keyword>
<keyword evidence="7 10" id="KW-0378">Hydrolase</keyword>
<dbReference type="InterPro" id="IPR004473">
    <property type="entry name" value="Restrct_endonuc_typeI_HsdR"/>
</dbReference>
<dbReference type="GO" id="GO:0009035">
    <property type="term" value="F:type I site-specific deoxyribonuclease activity"/>
    <property type="evidence" value="ECO:0007669"/>
    <property type="project" value="UniProtKB-EC"/>
</dbReference>
<dbReference type="RefSeq" id="WP_229906141.1">
    <property type="nucleotide sequence ID" value="NZ_BMPJ01000021.1"/>
</dbReference>
<dbReference type="PANTHER" id="PTHR30195">
    <property type="entry name" value="TYPE I SITE-SPECIFIC DEOXYRIBONUCLEASE PROTEIN SUBUNIT M AND R"/>
    <property type="match status" value="1"/>
</dbReference>
<keyword evidence="6 12" id="KW-0255">Endonuclease</keyword>
<dbReference type="InterPro" id="IPR007409">
    <property type="entry name" value="Restrct_endonuc_type1_HsdR_N"/>
</dbReference>
<dbReference type="Proteomes" id="UP001589830">
    <property type="component" value="Unassembled WGS sequence"/>
</dbReference>
<evidence type="ECO:0000313" key="12">
    <source>
        <dbReference type="EMBL" id="MFC0595103.1"/>
    </source>
</evidence>
<gene>
    <name evidence="12" type="ORF">ACFFFP_02765</name>
</gene>
<evidence type="ECO:0000256" key="1">
    <source>
        <dbReference type="ARBA" id="ARBA00000851"/>
    </source>
</evidence>
<evidence type="ECO:0000259" key="11">
    <source>
        <dbReference type="PROSITE" id="PS51192"/>
    </source>
</evidence>
<dbReference type="Gene3D" id="3.40.50.300">
    <property type="entry name" value="P-loop containing nucleotide triphosphate hydrolases"/>
    <property type="match status" value="1"/>
</dbReference>
<dbReference type="Pfam" id="PF18766">
    <property type="entry name" value="SWI2_SNF2"/>
    <property type="match status" value="1"/>
</dbReference>
<feature type="domain" description="Helicase ATP-binding" evidence="11">
    <location>
        <begin position="280"/>
        <end position="440"/>
    </location>
</feature>
<keyword evidence="8 10" id="KW-0067">ATP-binding</keyword>
<keyword evidence="13" id="KW-1185">Reference proteome</keyword>
<evidence type="ECO:0000256" key="9">
    <source>
        <dbReference type="ARBA" id="ARBA00023125"/>
    </source>
</evidence>
<dbReference type="EMBL" id="JBHLTW010000007">
    <property type="protein sequence ID" value="MFC0595103.1"/>
    <property type="molecule type" value="Genomic_DNA"/>
</dbReference>
<proteinExistence type="inferred from homology"/>
<comment type="function">
    <text evidence="10">Subunit R is required for both nuclease and ATPase activities, but not for modification.</text>
</comment>
<dbReference type="PROSITE" id="PS51192">
    <property type="entry name" value="HELICASE_ATP_BIND_1"/>
    <property type="match status" value="1"/>
</dbReference>
<name>A0ABV6Q1E5_9DEIN</name>
<dbReference type="Pfam" id="PF04313">
    <property type="entry name" value="HSDR_N"/>
    <property type="match status" value="1"/>
</dbReference>
<evidence type="ECO:0000256" key="8">
    <source>
        <dbReference type="ARBA" id="ARBA00022840"/>
    </source>
</evidence>
<dbReference type="CDD" id="cd22332">
    <property type="entry name" value="HsdR_N"/>
    <property type="match status" value="1"/>
</dbReference>
<organism evidence="12 13">
    <name type="scientific">Thermus composti</name>
    <dbReference type="NCBI Taxonomy" id="532059"/>
    <lineage>
        <taxon>Bacteria</taxon>
        <taxon>Thermotogati</taxon>
        <taxon>Deinococcota</taxon>
        <taxon>Deinococci</taxon>
        <taxon>Thermales</taxon>
        <taxon>Thermaceae</taxon>
        <taxon>Thermus</taxon>
    </lineage>
</organism>
<dbReference type="InterPro" id="IPR051268">
    <property type="entry name" value="Type-I_R_enzyme_R_subunit"/>
</dbReference>
<evidence type="ECO:0000256" key="10">
    <source>
        <dbReference type="RuleBase" id="RU364115"/>
    </source>
</evidence>
<keyword evidence="5 10" id="KW-0680">Restriction system</keyword>
<comment type="subunit">
    <text evidence="10">The type I restriction/modification system is composed of three polypeptides R, M and S.</text>
</comment>
<protein>
    <recommendedName>
        <fullName evidence="10">Type I restriction enzyme endonuclease subunit</fullName>
        <shortName evidence="10">R protein</shortName>
        <ecNumber evidence="10">3.1.21.3</ecNumber>
    </recommendedName>
</protein>
<evidence type="ECO:0000313" key="13">
    <source>
        <dbReference type="Proteomes" id="UP001589830"/>
    </source>
</evidence>
<dbReference type="InterPro" id="IPR027417">
    <property type="entry name" value="P-loop_NTPase"/>
</dbReference>
<evidence type="ECO:0000256" key="4">
    <source>
        <dbReference type="ARBA" id="ARBA00022741"/>
    </source>
</evidence>